<keyword evidence="6 9" id="KW-0324">Glycolysis</keyword>
<keyword evidence="7 9" id="KW-0456">Lyase</keyword>
<dbReference type="PROSITE" id="PS00158">
    <property type="entry name" value="ALDOLASE_CLASS_I"/>
    <property type="match status" value="1"/>
</dbReference>
<accession>B5XE29</accession>
<dbReference type="UniPathway" id="UPA00109">
    <property type="reaction ID" value="UER00183"/>
</dbReference>
<gene>
    <name evidence="11" type="primary">ALF1</name>
</gene>
<evidence type="ECO:0000256" key="9">
    <source>
        <dbReference type="RuleBase" id="RU003994"/>
    </source>
</evidence>
<name>B5XE29_SALSA</name>
<evidence type="ECO:0000256" key="8">
    <source>
        <dbReference type="ARBA" id="ARBA00023270"/>
    </source>
</evidence>
<dbReference type="InterPro" id="IPR000741">
    <property type="entry name" value="FBA_I"/>
</dbReference>
<dbReference type="AlphaFoldDB" id="B5XE29"/>
<dbReference type="GO" id="GO:0006096">
    <property type="term" value="P:glycolytic process"/>
    <property type="evidence" value="ECO:0007669"/>
    <property type="project" value="UniProtKB-UniPathway"/>
</dbReference>
<dbReference type="NCBIfam" id="NF033379">
    <property type="entry name" value="FrucBisAld_I"/>
    <property type="match status" value="1"/>
</dbReference>
<dbReference type="InterPro" id="IPR029768">
    <property type="entry name" value="Aldolase_I_AS"/>
</dbReference>
<dbReference type="PANTHER" id="PTHR11627">
    <property type="entry name" value="FRUCTOSE-BISPHOSPHATE ALDOLASE"/>
    <property type="match status" value="1"/>
</dbReference>
<evidence type="ECO:0000256" key="1">
    <source>
        <dbReference type="ARBA" id="ARBA00000441"/>
    </source>
</evidence>
<dbReference type="EC" id="4.1.2.13" evidence="4 9"/>
<evidence type="ECO:0000256" key="10">
    <source>
        <dbReference type="RuleBase" id="RU004257"/>
    </source>
</evidence>
<dbReference type="RefSeq" id="NP_001134839.1">
    <property type="nucleotide sequence ID" value="NM_001141367.1"/>
</dbReference>
<comment type="pathway">
    <text evidence="2 10">Carbohydrate degradation; glycolysis; D-glyceraldehyde 3-phosphate and glycerone phosphate from D-glucose: step 4/4.</text>
</comment>
<dbReference type="GeneID" id="100196338"/>
<protein>
    <recommendedName>
        <fullName evidence="5 9">Fructose-bisphosphate aldolase</fullName>
        <ecNumber evidence="4 9">4.1.2.13</ecNumber>
    </recommendedName>
</protein>
<dbReference type="InterPro" id="IPR013785">
    <property type="entry name" value="Aldolase_TIM"/>
</dbReference>
<dbReference type="CTD" id="100196338"/>
<keyword evidence="8" id="KW-0704">Schiff base</keyword>
<evidence type="ECO:0000256" key="5">
    <source>
        <dbReference type="ARBA" id="ARBA00013779"/>
    </source>
</evidence>
<organism evidence="11">
    <name type="scientific">Salmo salar</name>
    <name type="common">Atlantic salmon</name>
    <dbReference type="NCBI Taxonomy" id="8030"/>
    <lineage>
        <taxon>Eukaryota</taxon>
        <taxon>Metazoa</taxon>
        <taxon>Chordata</taxon>
        <taxon>Craniata</taxon>
        <taxon>Vertebrata</taxon>
        <taxon>Euteleostomi</taxon>
        <taxon>Actinopterygii</taxon>
        <taxon>Neopterygii</taxon>
        <taxon>Teleostei</taxon>
        <taxon>Protacanthopterygii</taxon>
        <taxon>Salmoniformes</taxon>
        <taxon>Salmonidae</taxon>
        <taxon>Salmoninae</taxon>
        <taxon>Salmo</taxon>
    </lineage>
</organism>
<sequence length="362" mass="39690">MSEVSAENKKILAATAKAIVANGKGILAADESVPTVGKRFAGIGLENNEENRRKFREMLFLCPNVEKYFGGIIFFEESLYQKTGAGITFTEAVKKRGICVGIKVDKGMIELPGGKTGEKFTRGMDDLNQRMAKFRADGCDFAKWRCVIQIDVKNGTPTELAVMDVAFTLARYARICQDNCIVPIVEPEVLIDGSHDLESATKVTEHVLSVVYSQLHLHNVYLEGTLLKPNMVTPGQQCSKRATPEEIAMATVSVLSRTVPAAVPGITFLFGGQSEMEATKHLNAINKVDFSRPWALTFSFARALQNSCIKNWGGKAEGLAKAHETLTFRAALNSQAAKGLYNESLETDENARQSLFVKGHTY</sequence>
<dbReference type="Gene3D" id="3.20.20.70">
    <property type="entry name" value="Aldolase class I"/>
    <property type="match status" value="1"/>
</dbReference>
<comment type="catalytic activity">
    <reaction evidence="1 9">
        <text>beta-D-fructose 1,6-bisphosphate = D-glyceraldehyde 3-phosphate + dihydroxyacetone phosphate</text>
        <dbReference type="Rhea" id="RHEA:14729"/>
        <dbReference type="ChEBI" id="CHEBI:32966"/>
        <dbReference type="ChEBI" id="CHEBI:57642"/>
        <dbReference type="ChEBI" id="CHEBI:59776"/>
        <dbReference type="EC" id="4.1.2.13"/>
    </reaction>
</comment>
<dbReference type="Pfam" id="PF00274">
    <property type="entry name" value="Glycolytic"/>
    <property type="match status" value="1"/>
</dbReference>
<dbReference type="EMBL" id="BT049298">
    <property type="protein sequence ID" value="ACI69099.1"/>
    <property type="molecule type" value="mRNA"/>
</dbReference>
<evidence type="ECO:0000313" key="11">
    <source>
        <dbReference type="EMBL" id="ACI69099.1"/>
    </source>
</evidence>
<evidence type="ECO:0000256" key="2">
    <source>
        <dbReference type="ARBA" id="ARBA00004714"/>
    </source>
</evidence>
<reference evidence="11" key="1">
    <citation type="submission" date="2008-10" db="EMBL/GenBank/DDBJ databases">
        <authorList>
            <consortium name="cGRASP (B.F. Koop &amp; W.S. Davidson)"/>
            <person name="Leong J."/>
            <person name="von Schalburg K."/>
            <person name="Cooper G."/>
            <person name="Moore R."/>
            <person name="Holt R."/>
            <person name="Davidson W.S."/>
            <person name="Koop B.F."/>
        </authorList>
    </citation>
    <scope>NUCLEOTIDE SEQUENCE</scope>
    <source>
        <tissue evidence="11">Thymus</tissue>
    </source>
</reference>
<dbReference type="SUPFAM" id="SSF51569">
    <property type="entry name" value="Aldolase"/>
    <property type="match status" value="1"/>
</dbReference>
<comment type="similarity">
    <text evidence="3 9">Belongs to the class I fructose-bisphosphate aldolase family.</text>
</comment>
<evidence type="ECO:0000256" key="7">
    <source>
        <dbReference type="ARBA" id="ARBA00023239"/>
    </source>
</evidence>
<reference evidence="11" key="2">
    <citation type="journal article" date="2010" name="BMC Genomics">
        <title>Salmo salar and Esox lucius full-length cDNA sequences reveal changes in evolutionary pressures on a post-tetraploidization genome.</title>
        <authorList>
            <person name="Leong J.S."/>
            <person name="Jantzen S.G."/>
            <person name="von Schalburg K.R."/>
            <person name="Cooper G.A."/>
            <person name="Messmer A.M."/>
            <person name="Liao N.Y."/>
            <person name="Munro S."/>
            <person name="Moore R."/>
            <person name="Holt R.A."/>
            <person name="Jones S.J."/>
            <person name="Davidson W.S."/>
            <person name="Koop B.F."/>
        </authorList>
    </citation>
    <scope>NUCLEOTIDE SEQUENCE</scope>
    <source>
        <tissue evidence="11">Thymus</tissue>
    </source>
</reference>
<evidence type="ECO:0000256" key="4">
    <source>
        <dbReference type="ARBA" id="ARBA00013068"/>
    </source>
</evidence>
<dbReference type="CDD" id="cd00948">
    <property type="entry name" value="FBP_aldolase_I_a"/>
    <property type="match status" value="1"/>
</dbReference>
<evidence type="ECO:0000256" key="3">
    <source>
        <dbReference type="ARBA" id="ARBA00010387"/>
    </source>
</evidence>
<dbReference type="FunFam" id="3.20.20.70:FF:000140">
    <property type="entry name" value="Fructose-bisphosphate aldolase"/>
    <property type="match status" value="1"/>
</dbReference>
<proteinExistence type="evidence at transcript level"/>
<evidence type="ECO:0000256" key="6">
    <source>
        <dbReference type="ARBA" id="ARBA00023152"/>
    </source>
</evidence>
<reference evidence="11" key="3">
    <citation type="submission" date="2010-08" db="EMBL/GenBank/DDBJ databases">
        <authorList>
            <consortium name="cGRASP (B.F. Koop &amp; W.S. Davidson)"/>
        </authorList>
    </citation>
    <scope>NUCLEOTIDE SEQUENCE</scope>
    <source>
        <tissue evidence="11">Thymus</tissue>
    </source>
</reference>
<dbReference type="GO" id="GO:0004332">
    <property type="term" value="F:fructose-bisphosphate aldolase activity"/>
    <property type="evidence" value="ECO:0007669"/>
    <property type="project" value="UniProtKB-EC"/>
</dbReference>
<dbReference type="KEGG" id="sasa:100196338"/>